<dbReference type="Proteomes" id="UP000576152">
    <property type="component" value="Unassembled WGS sequence"/>
</dbReference>
<protein>
    <submittedName>
        <fullName evidence="2">Flagellar biosynthesis/type III secretory pathway chaperone</fullName>
    </submittedName>
</protein>
<proteinExistence type="predicted"/>
<feature type="region of interest" description="Disordered" evidence="1">
    <location>
        <begin position="94"/>
        <end position="115"/>
    </location>
</feature>
<evidence type="ECO:0000256" key="1">
    <source>
        <dbReference type="SAM" id="MobiDB-lite"/>
    </source>
</evidence>
<keyword evidence="3" id="KW-1185">Reference proteome</keyword>
<gene>
    <name evidence="2" type="ORF">FHS00_000907</name>
</gene>
<dbReference type="RefSeq" id="WP_183470286.1">
    <property type="nucleotide sequence ID" value="NZ_JACIBX010000002.1"/>
</dbReference>
<evidence type="ECO:0000313" key="2">
    <source>
        <dbReference type="EMBL" id="MBB3711345.1"/>
    </source>
</evidence>
<sequence length="115" mass="11913">MSAATRLARLLAQERDALLTGDVTALGALIAPKQALLEELSAESPDPVEARALAALDGALARQARLFKAARAGLREGRERAEALRAAAGGFVTYGQDGRSRPAPPAANPALSRKA</sequence>
<dbReference type="InterPro" id="IPR036679">
    <property type="entry name" value="FlgN-like_sf"/>
</dbReference>
<keyword evidence="2" id="KW-0969">Cilium</keyword>
<keyword evidence="2" id="KW-0282">Flagellum</keyword>
<evidence type="ECO:0000313" key="3">
    <source>
        <dbReference type="Proteomes" id="UP000576152"/>
    </source>
</evidence>
<organism evidence="2 3">
    <name type="scientific">Limimaricola variabilis</name>
    <dbReference type="NCBI Taxonomy" id="1492771"/>
    <lineage>
        <taxon>Bacteria</taxon>
        <taxon>Pseudomonadati</taxon>
        <taxon>Pseudomonadota</taxon>
        <taxon>Alphaproteobacteria</taxon>
        <taxon>Rhodobacterales</taxon>
        <taxon>Paracoccaceae</taxon>
        <taxon>Limimaricola</taxon>
    </lineage>
</organism>
<name>A0ABR6HLB9_9RHOB</name>
<keyword evidence="2" id="KW-0966">Cell projection</keyword>
<reference evidence="2 3" key="1">
    <citation type="submission" date="2020-08" db="EMBL/GenBank/DDBJ databases">
        <title>Genomic Encyclopedia of Type Strains, Phase III (KMG-III): the genomes of soil and plant-associated and newly described type strains.</title>
        <authorList>
            <person name="Whitman W."/>
        </authorList>
    </citation>
    <scope>NUCLEOTIDE SEQUENCE [LARGE SCALE GENOMIC DNA]</scope>
    <source>
        <strain evidence="2 3">CECT 8572</strain>
    </source>
</reference>
<dbReference type="SUPFAM" id="SSF140566">
    <property type="entry name" value="FlgN-like"/>
    <property type="match status" value="1"/>
</dbReference>
<comment type="caution">
    <text evidence="2">The sequence shown here is derived from an EMBL/GenBank/DDBJ whole genome shotgun (WGS) entry which is preliminary data.</text>
</comment>
<accession>A0ABR6HLB9</accession>
<dbReference type="EMBL" id="JACIBX010000002">
    <property type="protein sequence ID" value="MBB3711345.1"/>
    <property type="molecule type" value="Genomic_DNA"/>
</dbReference>